<name>A0AAN8VMD0_9MAGN</name>
<protein>
    <submittedName>
        <fullName evidence="1">Uncharacterized protein</fullName>
    </submittedName>
</protein>
<gene>
    <name evidence="1" type="ORF">RJ641_033459</name>
</gene>
<reference evidence="1 2" key="1">
    <citation type="submission" date="2023-12" db="EMBL/GenBank/DDBJ databases">
        <title>A high-quality genome assembly for Dillenia turbinata (Dilleniales).</title>
        <authorList>
            <person name="Chanderbali A."/>
        </authorList>
    </citation>
    <scope>NUCLEOTIDE SEQUENCE [LARGE SCALE GENOMIC DNA]</scope>
    <source>
        <strain evidence="1">LSX21</strain>
        <tissue evidence="1">Leaf</tissue>
    </source>
</reference>
<dbReference type="AlphaFoldDB" id="A0AAN8VMD0"/>
<proteinExistence type="predicted"/>
<dbReference type="EMBL" id="JBAMMX010000007">
    <property type="protein sequence ID" value="KAK6936429.1"/>
    <property type="molecule type" value="Genomic_DNA"/>
</dbReference>
<accession>A0AAN8VMD0</accession>
<sequence>MNSINASVELQDVRRPDSLRIQSRLILESLWHSVNSGASYGSVRDYGTDRSQCFWCCHSRMKKIHLPRQTERCRRSAHQEVFLNS</sequence>
<comment type="caution">
    <text evidence="1">The sequence shown here is derived from an EMBL/GenBank/DDBJ whole genome shotgun (WGS) entry which is preliminary data.</text>
</comment>
<organism evidence="1 2">
    <name type="scientific">Dillenia turbinata</name>
    <dbReference type="NCBI Taxonomy" id="194707"/>
    <lineage>
        <taxon>Eukaryota</taxon>
        <taxon>Viridiplantae</taxon>
        <taxon>Streptophyta</taxon>
        <taxon>Embryophyta</taxon>
        <taxon>Tracheophyta</taxon>
        <taxon>Spermatophyta</taxon>
        <taxon>Magnoliopsida</taxon>
        <taxon>eudicotyledons</taxon>
        <taxon>Gunneridae</taxon>
        <taxon>Pentapetalae</taxon>
        <taxon>Dilleniales</taxon>
        <taxon>Dilleniaceae</taxon>
        <taxon>Dillenia</taxon>
    </lineage>
</organism>
<keyword evidence="2" id="KW-1185">Reference proteome</keyword>
<evidence type="ECO:0000313" key="1">
    <source>
        <dbReference type="EMBL" id="KAK6936429.1"/>
    </source>
</evidence>
<dbReference type="Proteomes" id="UP001370490">
    <property type="component" value="Unassembled WGS sequence"/>
</dbReference>
<evidence type="ECO:0000313" key="2">
    <source>
        <dbReference type="Proteomes" id="UP001370490"/>
    </source>
</evidence>